<evidence type="ECO:0000313" key="2">
    <source>
        <dbReference type="Proteomes" id="UP000326396"/>
    </source>
</evidence>
<organism evidence="1 2">
    <name type="scientific">Mikania micrantha</name>
    <name type="common">bitter vine</name>
    <dbReference type="NCBI Taxonomy" id="192012"/>
    <lineage>
        <taxon>Eukaryota</taxon>
        <taxon>Viridiplantae</taxon>
        <taxon>Streptophyta</taxon>
        <taxon>Embryophyta</taxon>
        <taxon>Tracheophyta</taxon>
        <taxon>Spermatophyta</taxon>
        <taxon>Magnoliopsida</taxon>
        <taxon>eudicotyledons</taxon>
        <taxon>Gunneridae</taxon>
        <taxon>Pentapetalae</taxon>
        <taxon>asterids</taxon>
        <taxon>campanulids</taxon>
        <taxon>Asterales</taxon>
        <taxon>Asteraceae</taxon>
        <taxon>Asteroideae</taxon>
        <taxon>Heliantheae alliance</taxon>
        <taxon>Eupatorieae</taxon>
        <taxon>Mikania</taxon>
    </lineage>
</organism>
<proteinExistence type="predicted"/>
<evidence type="ECO:0000313" key="1">
    <source>
        <dbReference type="EMBL" id="KAD2804858.1"/>
    </source>
</evidence>
<gene>
    <name evidence="1" type="ORF">E3N88_38235</name>
</gene>
<comment type="caution">
    <text evidence="1">The sequence shown here is derived from an EMBL/GenBank/DDBJ whole genome shotgun (WGS) entry which is preliminary data.</text>
</comment>
<dbReference type="Proteomes" id="UP000326396">
    <property type="component" value="Linkage Group LG8"/>
</dbReference>
<dbReference type="EMBL" id="SZYD01000018">
    <property type="protein sequence ID" value="KAD2804858.1"/>
    <property type="molecule type" value="Genomic_DNA"/>
</dbReference>
<dbReference type="AlphaFoldDB" id="A0A5N6LTF5"/>
<keyword evidence="2" id="KW-1185">Reference proteome</keyword>
<protein>
    <submittedName>
        <fullName evidence="1">Uncharacterized protein</fullName>
    </submittedName>
</protein>
<name>A0A5N6LTF5_9ASTR</name>
<sequence>MDEKNKSMSSSGADGTPINEVEILERLLGQRRGHIRGVGRTVKSVTPDVAQSMSYTPHNQDLHDELRQADARWQEQQEINIMMQQQINELVSCQKAFDNPFNNT</sequence>
<dbReference type="OrthoDB" id="1768991at2759"/>
<accession>A0A5N6LTF5</accession>
<reference evidence="1 2" key="1">
    <citation type="submission" date="2019-05" db="EMBL/GenBank/DDBJ databases">
        <title>Mikania micrantha, genome provides insights into the molecular mechanism of rapid growth.</title>
        <authorList>
            <person name="Liu B."/>
        </authorList>
    </citation>
    <scope>NUCLEOTIDE SEQUENCE [LARGE SCALE GENOMIC DNA]</scope>
    <source>
        <strain evidence="1">NLD-2019</strain>
        <tissue evidence="1">Leaf</tissue>
    </source>
</reference>